<evidence type="ECO:0000256" key="2">
    <source>
        <dbReference type="ARBA" id="ARBA00022692"/>
    </source>
</evidence>
<reference evidence="7 8" key="1">
    <citation type="submission" date="2017-02" db="EMBL/GenBank/DDBJ databases">
        <title>Draft genome sequence of Moraxella lincolnii CCUG 9405T type strain.</title>
        <authorList>
            <person name="Salva-Serra F."/>
            <person name="Engstrom-Jakobsson H."/>
            <person name="Thorell K."/>
            <person name="Jaen-Luchoro D."/>
            <person name="Gonzales-Siles L."/>
            <person name="Karlsson R."/>
            <person name="Yazdan S."/>
            <person name="Boulund F."/>
            <person name="Johnning A."/>
            <person name="Engstrand L."/>
            <person name="Kristiansson E."/>
            <person name="Moore E."/>
        </authorList>
    </citation>
    <scope>NUCLEOTIDE SEQUENCE [LARGE SCALE GENOMIC DNA]</scope>
    <source>
        <strain evidence="7 8">CCUG 9405</strain>
    </source>
</reference>
<keyword evidence="7" id="KW-0378">Hydrolase</keyword>
<feature type="domain" description="Peptidase S54 rhomboid" evidence="6">
    <location>
        <begin position="63"/>
        <end position="191"/>
    </location>
</feature>
<dbReference type="GO" id="GO:0006508">
    <property type="term" value="P:proteolysis"/>
    <property type="evidence" value="ECO:0007669"/>
    <property type="project" value="UniProtKB-KW"/>
</dbReference>
<dbReference type="GO" id="GO:0016020">
    <property type="term" value="C:membrane"/>
    <property type="evidence" value="ECO:0007669"/>
    <property type="project" value="UniProtKB-SubCell"/>
</dbReference>
<organism evidence="7 8">
    <name type="scientific">Lwoffella lincolnii</name>
    <dbReference type="NCBI Taxonomy" id="90241"/>
    <lineage>
        <taxon>Bacteria</taxon>
        <taxon>Pseudomonadati</taxon>
        <taxon>Pseudomonadota</taxon>
        <taxon>Gammaproteobacteria</taxon>
        <taxon>Moraxellales</taxon>
        <taxon>Moraxellaceae</taxon>
        <taxon>Lwoffella</taxon>
    </lineage>
</organism>
<evidence type="ECO:0000256" key="4">
    <source>
        <dbReference type="ARBA" id="ARBA00023136"/>
    </source>
</evidence>
<dbReference type="Gene3D" id="1.20.1540.10">
    <property type="entry name" value="Rhomboid-like"/>
    <property type="match status" value="1"/>
</dbReference>
<evidence type="ECO:0000256" key="1">
    <source>
        <dbReference type="ARBA" id="ARBA00004141"/>
    </source>
</evidence>
<dbReference type="Proteomes" id="UP000191094">
    <property type="component" value="Unassembled WGS sequence"/>
</dbReference>
<feature type="transmembrane region" description="Helical" evidence="5">
    <location>
        <begin position="122"/>
        <end position="142"/>
    </location>
</feature>
<feature type="transmembrane region" description="Helical" evidence="5">
    <location>
        <begin position="149"/>
        <end position="166"/>
    </location>
</feature>
<evidence type="ECO:0000313" key="8">
    <source>
        <dbReference type="Proteomes" id="UP000191094"/>
    </source>
</evidence>
<dbReference type="OrthoDB" id="465874at2"/>
<keyword evidence="2 5" id="KW-0812">Transmembrane</keyword>
<dbReference type="STRING" id="90241.B0682_09030"/>
<dbReference type="InterPro" id="IPR035952">
    <property type="entry name" value="Rhomboid-like_sf"/>
</dbReference>
<dbReference type="InterPro" id="IPR022764">
    <property type="entry name" value="Peptidase_S54_rhomboid_dom"/>
</dbReference>
<keyword evidence="7" id="KW-0645">Protease</keyword>
<gene>
    <name evidence="7" type="ORF">B0682_09030</name>
</gene>
<feature type="transmembrane region" description="Helical" evidence="5">
    <location>
        <begin position="23"/>
        <end position="49"/>
    </location>
</feature>
<proteinExistence type="predicted"/>
<evidence type="ECO:0000256" key="3">
    <source>
        <dbReference type="ARBA" id="ARBA00022989"/>
    </source>
</evidence>
<dbReference type="EMBL" id="MUYT01000017">
    <property type="protein sequence ID" value="OOS19448.1"/>
    <property type="molecule type" value="Genomic_DNA"/>
</dbReference>
<evidence type="ECO:0000259" key="6">
    <source>
        <dbReference type="Pfam" id="PF01694"/>
    </source>
</evidence>
<feature type="transmembrane region" description="Helical" evidence="5">
    <location>
        <begin position="61"/>
        <end position="91"/>
    </location>
</feature>
<comment type="caution">
    <text evidence="7">The sequence shown here is derived from an EMBL/GenBank/DDBJ whole genome shotgun (WGS) entry which is preliminary data.</text>
</comment>
<accession>A0A1T0CAQ3</accession>
<comment type="subcellular location">
    <subcellularLocation>
        <location evidence="1">Membrane</location>
        <topology evidence="1">Multi-pass membrane protein</topology>
    </subcellularLocation>
</comment>
<name>A0A1T0CAQ3_9GAMM</name>
<keyword evidence="8" id="KW-1185">Reference proteome</keyword>
<feature type="transmembrane region" description="Helical" evidence="5">
    <location>
        <begin position="172"/>
        <end position="191"/>
    </location>
</feature>
<evidence type="ECO:0000313" key="7">
    <source>
        <dbReference type="EMBL" id="OOS19448.1"/>
    </source>
</evidence>
<dbReference type="Pfam" id="PF01694">
    <property type="entry name" value="Rhomboid"/>
    <property type="match status" value="1"/>
</dbReference>
<protein>
    <submittedName>
        <fullName evidence="7">Rhomboid family intramembrane serine protease</fullName>
    </submittedName>
</protein>
<evidence type="ECO:0000256" key="5">
    <source>
        <dbReference type="SAM" id="Phobius"/>
    </source>
</evidence>
<sequence>MYPTSQPSWQSLVKSRLRQTMQLYLWVFVPMWLMFLLNNSVLFGLWNVFGIVPRELSVPSFIGILASWTMHANLAHITGNSLVMAQVLFLFGVFEKKAMMTIVFLIVGSGLFTWVFGSSNSLHIGASGLAFAMMGYMIGGALFARRWGYLIACVALGVGFWLAMLSNLMPQVGVSFAGHLGGLLTGIGVGASTRHPYSQSRLLR</sequence>
<dbReference type="RefSeq" id="WP_078308396.1">
    <property type="nucleotide sequence ID" value="NZ_CP147511.1"/>
</dbReference>
<keyword evidence="4 5" id="KW-0472">Membrane</keyword>
<dbReference type="SUPFAM" id="SSF144091">
    <property type="entry name" value="Rhomboid-like"/>
    <property type="match status" value="1"/>
</dbReference>
<dbReference type="GO" id="GO:0004252">
    <property type="term" value="F:serine-type endopeptidase activity"/>
    <property type="evidence" value="ECO:0007669"/>
    <property type="project" value="InterPro"/>
</dbReference>
<dbReference type="AlphaFoldDB" id="A0A1T0CAQ3"/>
<feature type="transmembrane region" description="Helical" evidence="5">
    <location>
        <begin position="98"/>
        <end position="116"/>
    </location>
</feature>
<keyword evidence="3 5" id="KW-1133">Transmembrane helix</keyword>